<proteinExistence type="predicted"/>
<keyword evidence="4 5" id="KW-0539">Nucleus</keyword>
<evidence type="ECO:0000256" key="1">
    <source>
        <dbReference type="ARBA" id="ARBA00004123"/>
    </source>
</evidence>
<evidence type="ECO:0000256" key="5">
    <source>
        <dbReference type="PROSITE-ProRule" id="PRU00810"/>
    </source>
</evidence>
<dbReference type="GO" id="GO:0000785">
    <property type="term" value="C:chromatin"/>
    <property type="evidence" value="ECO:0007669"/>
    <property type="project" value="TreeGrafter"/>
</dbReference>
<dbReference type="EMBL" id="GEDG01010528">
    <property type="protein sequence ID" value="JAP28048.1"/>
    <property type="molecule type" value="Transcribed_RNA"/>
</dbReference>
<keyword evidence="3" id="KW-0677">Repeat</keyword>
<organism evidence="7">
    <name type="scientific">Solanum chacoense</name>
    <name type="common">Chaco potato</name>
    <dbReference type="NCBI Taxonomy" id="4108"/>
    <lineage>
        <taxon>Eukaryota</taxon>
        <taxon>Viridiplantae</taxon>
        <taxon>Streptophyta</taxon>
        <taxon>Embryophyta</taxon>
        <taxon>Tracheophyta</taxon>
        <taxon>Spermatophyta</taxon>
        <taxon>Magnoliopsida</taxon>
        <taxon>eudicotyledons</taxon>
        <taxon>Gunneridae</taxon>
        <taxon>Pentapetalae</taxon>
        <taxon>asterids</taxon>
        <taxon>lamiids</taxon>
        <taxon>Solanales</taxon>
        <taxon>Solanaceae</taxon>
        <taxon>Solanoideae</taxon>
        <taxon>Solaneae</taxon>
        <taxon>Solanum</taxon>
    </lineage>
</organism>
<dbReference type="InterPro" id="IPR036600">
    <property type="entry name" value="PAH_sf"/>
</dbReference>
<dbReference type="PROSITE" id="PS51477">
    <property type="entry name" value="PAH"/>
    <property type="match status" value="1"/>
</dbReference>
<evidence type="ECO:0000256" key="3">
    <source>
        <dbReference type="ARBA" id="ARBA00022737"/>
    </source>
</evidence>
<protein>
    <submittedName>
        <fullName evidence="7">Putative ovule protein</fullName>
    </submittedName>
</protein>
<dbReference type="Pfam" id="PF02671">
    <property type="entry name" value="PAH"/>
    <property type="match status" value="1"/>
</dbReference>
<dbReference type="GO" id="GO:0003714">
    <property type="term" value="F:transcription corepressor activity"/>
    <property type="evidence" value="ECO:0007669"/>
    <property type="project" value="InterPro"/>
</dbReference>
<dbReference type="PANTHER" id="PTHR12346">
    <property type="entry name" value="SIN3B-RELATED"/>
    <property type="match status" value="1"/>
</dbReference>
<dbReference type="InterPro" id="IPR039774">
    <property type="entry name" value="Sin3-like"/>
</dbReference>
<dbReference type="FunFam" id="1.20.1160.11:FF:000003">
    <property type="entry name" value="Paired amphipathic helix SIN3-like protein"/>
    <property type="match status" value="1"/>
</dbReference>
<evidence type="ECO:0000256" key="4">
    <source>
        <dbReference type="ARBA" id="ARBA00023242"/>
    </source>
</evidence>
<evidence type="ECO:0000313" key="7">
    <source>
        <dbReference type="EMBL" id="JAP28048.1"/>
    </source>
</evidence>
<sequence length="225" mass="26277">MKRFGDDVHDNPLFKRSFGSSPRESYGQSQVHESGFGGIGGGTRRASKDEGGSSVSKFDFEQAINLVNKIKKRLENDHDYKSFINILSVYRKENKDIKEVYHEVAIILNEHPDLLDECTMFLLNSSTNLDNNKTLMRLHKEQKKTRAEKENMGKRIHNEEYKEPDNENKDALKYTHGKEFTFCEKVKERVRSPADYQTFLKCLYIYSKEIITREQLQRLVCVSRI</sequence>
<dbReference type="Gene3D" id="1.20.1160.11">
    <property type="entry name" value="Paired amphipathic helix"/>
    <property type="match status" value="2"/>
</dbReference>
<reference evidence="7" key="1">
    <citation type="submission" date="2015-12" db="EMBL/GenBank/DDBJ databases">
        <title>Gene expression during late stages of embryo sac development: a critical building block for successful pollen-pistil interactions.</title>
        <authorList>
            <person name="Liu Y."/>
            <person name="Joly V."/>
            <person name="Sabar M."/>
            <person name="Matton D.P."/>
        </authorList>
    </citation>
    <scope>NUCLEOTIDE SEQUENCE</scope>
</reference>
<feature type="compositionally biased region" description="Polar residues" evidence="6">
    <location>
        <begin position="18"/>
        <end position="32"/>
    </location>
</feature>
<dbReference type="InterPro" id="IPR003822">
    <property type="entry name" value="PAH"/>
</dbReference>
<name>A0A0V0I7T0_SOLCH</name>
<dbReference type="GO" id="GO:0000118">
    <property type="term" value="C:histone deacetylase complex"/>
    <property type="evidence" value="ECO:0007669"/>
    <property type="project" value="TreeGrafter"/>
</dbReference>
<dbReference type="AlphaFoldDB" id="A0A0V0I7T0"/>
<evidence type="ECO:0000256" key="6">
    <source>
        <dbReference type="SAM" id="MobiDB-lite"/>
    </source>
</evidence>
<dbReference type="GO" id="GO:0000122">
    <property type="term" value="P:negative regulation of transcription by RNA polymerase II"/>
    <property type="evidence" value="ECO:0007669"/>
    <property type="project" value="TreeGrafter"/>
</dbReference>
<comment type="subcellular location">
    <subcellularLocation>
        <location evidence="1 5">Nucleus</location>
    </subcellularLocation>
</comment>
<accession>A0A0V0I7T0</accession>
<dbReference type="EMBL" id="GEDG01011291">
    <property type="protein sequence ID" value="JAP27324.1"/>
    <property type="molecule type" value="Transcribed_RNA"/>
</dbReference>
<feature type="region of interest" description="Disordered" evidence="6">
    <location>
        <begin position="1"/>
        <end position="54"/>
    </location>
</feature>
<dbReference type="PANTHER" id="PTHR12346:SF56">
    <property type="entry name" value="PAIRED AMPHIPATHIC HELIX PROTEIN SIN3-LIKE 2"/>
    <property type="match status" value="1"/>
</dbReference>
<dbReference type="SUPFAM" id="SSF47762">
    <property type="entry name" value="PAH2 domain"/>
    <property type="match status" value="2"/>
</dbReference>
<keyword evidence="2" id="KW-0678">Repressor</keyword>
<feature type="compositionally biased region" description="Basic and acidic residues" evidence="6">
    <location>
        <begin position="1"/>
        <end position="13"/>
    </location>
</feature>
<evidence type="ECO:0000256" key="2">
    <source>
        <dbReference type="ARBA" id="ARBA00022491"/>
    </source>
</evidence>